<protein>
    <submittedName>
        <fullName evidence="2">Unannotated protein</fullName>
    </submittedName>
</protein>
<keyword evidence="1" id="KW-0812">Transmembrane</keyword>
<sequence>MAMLRRALGALPFLAVVLVIVGAPTWLFLWGDARGWSDASPVTVTVPAHGVCRQGPPPENADTCRAGWQVGERLYRGEVSDRYGGSVPTGGGTVEARMVDSSSAFAVTGFHRPLLWLGLAAPWLVGGGCVLFVATYRLIPGRDPNAGRGFEREPAERFDR</sequence>
<accession>A0A6J6SJI4</accession>
<proteinExistence type="predicted"/>
<evidence type="ECO:0000256" key="1">
    <source>
        <dbReference type="SAM" id="Phobius"/>
    </source>
</evidence>
<keyword evidence="1" id="KW-0472">Membrane</keyword>
<reference evidence="2" key="1">
    <citation type="submission" date="2020-05" db="EMBL/GenBank/DDBJ databases">
        <authorList>
            <person name="Chiriac C."/>
            <person name="Salcher M."/>
            <person name="Ghai R."/>
            <person name="Kavagutti S V."/>
        </authorList>
    </citation>
    <scope>NUCLEOTIDE SEQUENCE</scope>
</reference>
<evidence type="ECO:0000313" key="2">
    <source>
        <dbReference type="EMBL" id="CAB4735054.1"/>
    </source>
</evidence>
<organism evidence="2">
    <name type="scientific">freshwater metagenome</name>
    <dbReference type="NCBI Taxonomy" id="449393"/>
    <lineage>
        <taxon>unclassified sequences</taxon>
        <taxon>metagenomes</taxon>
        <taxon>ecological metagenomes</taxon>
    </lineage>
</organism>
<dbReference type="EMBL" id="CAEZXR010000468">
    <property type="protein sequence ID" value="CAB4735054.1"/>
    <property type="molecule type" value="Genomic_DNA"/>
</dbReference>
<feature type="transmembrane region" description="Helical" evidence="1">
    <location>
        <begin position="114"/>
        <end position="139"/>
    </location>
</feature>
<keyword evidence="1" id="KW-1133">Transmembrane helix</keyword>
<dbReference type="AlphaFoldDB" id="A0A6J6SJI4"/>
<name>A0A6J6SJI4_9ZZZZ</name>
<gene>
    <name evidence="2" type="ORF">UFOPK2579_02826</name>
</gene>